<evidence type="ECO:0000313" key="2">
    <source>
        <dbReference type="Proteomes" id="UP000886501"/>
    </source>
</evidence>
<accession>A0ACB6Z9F4</accession>
<comment type="caution">
    <text evidence="1">The sequence shown here is derived from an EMBL/GenBank/DDBJ whole genome shotgun (WGS) entry which is preliminary data.</text>
</comment>
<dbReference type="EMBL" id="MU118064">
    <property type="protein sequence ID" value="KAF9646228.1"/>
    <property type="molecule type" value="Genomic_DNA"/>
</dbReference>
<protein>
    <submittedName>
        <fullName evidence="1">Uncharacterized protein</fullName>
    </submittedName>
</protein>
<evidence type="ECO:0000313" key="1">
    <source>
        <dbReference type="EMBL" id="KAF9646228.1"/>
    </source>
</evidence>
<organism evidence="1 2">
    <name type="scientific">Thelephora ganbajun</name>
    <name type="common">Ganba fungus</name>
    <dbReference type="NCBI Taxonomy" id="370292"/>
    <lineage>
        <taxon>Eukaryota</taxon>
        <taxon>Fungi</taxon>
        <taxon>Dikarya</taxon>
        <taxon>Basidiomycota</taxon>
        <taxon>Agaricomycotina</taxon>
        <taxon>Agaricomycetes</taxon>
        <taxon>Thelephorales</taxon>
        <taxon>Thelephoraceae</taxon>
        <taxon>Thelephora</taxon>
    </lineage>
</organism>
<proteinExistence type="predicted"/>
<reference evidence="1" key="2">
    <citation type="journal article" date="2020" name="Nat. Commun.">
        <title>Large-scale genome sequencing of mycorrhizal fungi provides insights into the early evolution of symbiotic traits.</title>
        <authorList>
            <person name="Miyauchi S."/>
            <person name="Kiss E."/>
            <person name="Kuo A."/>
            <person name="Drula E."/>
            <person name="Kohler A."/>
            <person name="Sanchez-Garcia M."/>
            <person name="Morin E."/>
            <person name="Andreopoulos B."/>
            <person name="Barry K.W."/>
            <person name="Bonito G."/>
            <person name="Buee M."/>
            <person name="Carver A."/>
            <person name="Chen C."/>
            <person name="Cichocki N."/>
            <person name="Clum A."/>
            <person name="Culley D."/>
            <person name="Crous P.W."/>
            <person name="Fauchery L."/>
            <person name="Girlanda M."/>
            <person name="Hayes R.D."/>
            <person name="Keri Z."/>
            <person name="LaButti K."/>
            <person name="Lipzen A."/>
            <person name="Lombard V."/>
            <person name="Magnuson J."/>
            <person name="Maillard F."/>
            <person name="Murat C."/>
            <person name="Nolan M."/>
            <person name="Ohm R.A."/>
            <person name="Pangilinan J."/>
            <person name="Pereira M.F."/>
            <person name="Perotto S."/>
            <person name="Peter M."/>
            <person name="Pfister S."/>
            <person name="Riley R."/>
            <person name="Sitrit Y."/>
            <person name="Stielow J.B."/>
            <person name="Szollosi G."/>
            <person name="Zifcakova L."/>
            <person name="Stursova M."/>
            <person name="Spatafora J.W."/>
            <person name="Tedersoo L."/>
            <person name="Vaario L.M."/>
            <person name="Yamada A."/>
            <person name="Yan M."/>
            <person name="Wang P."/>
            <person name="Xu J."/>
            <person name="Bruns T."/>
            <person name="Baldrian P."/>
            <person name="Vilgalys R."/>
            <person name="Dunand C."/>
            <person name="Henrissat B."/>
            <person name="Grigoriev I.V."/>
            <person name="Hibbett D."/>
            <person name="Nagy L.G."/>
            <person name="Martin F.M."/>
        </authorList>
    </citation>
    <scope>NUCLEOTIDE SEQUENCE</scope>
    <source>
        <strain evidence="1">P2</strain>
    </source>
</reference>
<sequence>MPTFDIYSRDDVATTLLWDNGQAAPTMTVTINPGRTQISSKVAEHSNSLGPGVIGAIAVVSVLVVICVVTAAILHRSWCMNPRCRACLILRCGRRKPRQGRARDKRLSNLPTFTRRSSDPIVTGTSEKSGYSIPDCLPLDRHFRRGSEGASPLATAPRLQEIGSNKPRYFNTNSIVSNVALITTFYTDPAAVTSTLVSTSPAPAIESDQEHVERSAKGKNHPSSALNAPNFNTARSRGSQGSGMLSIITLPSFIANDRPRPYSTSVAVQIESPVRPHNHHRKRSSIFGQRFSGTDAVPPVSPVNDEDGSGKRSRPTSAVLQIFNSVLQRRGSTSSSVRSSSPSRRSLRRSQGRLNLSFGAEDEAAIEWRRLPPLHSVHDTSAIQIPDSHRASGSEDFLPERLPSYCEDESKLPGLLAAHIPLPPSPSTQASSVSPLTYAPPSPEEIPPLDGFTTVYSSHPLLLPSTPSTPVPFSYPPTPRSTDKFVDPHMTHPVDRIVSPTTSTFRHLSGDVDRNLSNLNTPTIPTLSAFPGSNDGSLPYGPNDDGAGWSAYRRSAISAYSQHSNVQELVLPPAPLLTVPPSPLPPISPRGPRPRPLPAPGQASRSGTLYRQTSPTGQ</sequence>
<keyword evidence="2" id="KW-1185">Reference proteome</keyword>
<gene>
    <name evidence="1" type="ORF">BDM02DRAFT_3130526</name>
</gene>
<name>A0ACB6Z9F4_THEGA</name>
<dbReference type="Proteomes" id="UP000886501">
    <property type="component" value="Unassembled WGS sequence"/>
</dbReference>
<reference evidence="1" key="1">
    <citation type="submission" date="2019-10" db="EMBL/GenBank/DDBJ databases">
        <authorList>
            <consortium name="DOE Joint Genome Institute"/>
            <person name="Kuo A."/>
            <person name="Miyauchi S."/>
            <person name="Kiss E."/>
            <person name="Drula E."/>
            <person name="Kohler A."/>
            <person name="Sanchez-Garcia M."/>
            <person name="Andreopoulos B."/>
            <person name="Barry K.W."/>
            <person name="Bonito G."/>
            <person name="Buee M."/>
            <person name="Carver A."/>
            <person name="Chen C."/>
            <person name="Cichocki N."/>
            <person name="Clum A."/>
            <person name="Culley D."/>
            <person name="Crous P.W."/>
            <person name="Fauchery L."/>
            <person name="Girlanda M."/>
            <person name="Hayes R."/>
            <person name="Keri Z."/>
            <person name="Labutti K."/>
            <person name="Lipzen A."/>
            <person name="Lombard V."/>
            <person name="Magnuson J."/>
            <person name="Maillard F."/>
            <person name="Morin E."/>
            <person name="Murat C."/>
            <person name="Nolan M."/>
            <person name="Ohm R."/>
            <person name="Pangilinan J."/>
            <person name="Pereira M."/>
            <person name="Perotto S."/>
            <person name="Peter M."/>
            <person name="Riley R."/>
            <person name="Sitrit Y."/>
            <person name="Stielow B."/>
            <person name="Szollosi G."/>
            <person name="Zifcakova L."/>
            <person name="Stursova M."/>
            <person name="Spatafora J.W."/>
            <person name="Tedersoo L."/>
            <person name="Vaario L.-M."/>
            <person name="Yamada A."/>
            <person name="Yan M."/>
            <person name="Wang P."/>
            <person name="Xu J."/>
            <person name="Bruns T."/>
            <person name="Baldrian P."/>
            <person name="Vilgalys R."/>
            <person name="Henrissat B."/>
            <person name="Grigoriev I.V."/>
            <person name="Hibbett D."/>
            <person name="Nagy L.G."/>
            <person name="Martin F.M."/>
        </authorList>
    </citation>
    <scope>NUCLEOTIDE SEQUENCE</scope>
    <source>
        <strain evidence="1">P2</strain>
    </source>
</reference>